<dbReference type="PROSITE" id="PS50405">
    <property type="entry name" value="GST_CTER"/>
    <property type="match status" value="1"/>
</dbReference>
<dbReference type="PROSITE" id="PS50404">
    <property type="entry name" value="GST_NTER"/>
    <property type="match status" value="1"/>
</dbReference>
<dbReference type="PANTHER" id="PTHR11571">
    <property type="entry name" value="GLUTATHIONE S-TRANSFERASE"/>
    <property type="match status" value="1"/>
</dbReference>
<evidence type="ECO:0000259" key="6">
    <source>
        <dbReference type="PROSITE" id="PS50404"/>
    </source>
</evidence>
<dbReference type="SFLD" id="SFLDS00019">
    <property type="entry name" value="Glutathione_Transferase_(cytos"/>
    <property type="match status" value="1"/>
</dbReference>
<sequence>MSTSPTVGYWSWRGRAQAIRLLLKYAGIQFTDKRYANPKDWQSEKFTLGLDFPNIPYYIDGDLKLTQSMAIMRYLGEKHGLSATADPQRAVQDMAEQQLQDVLQGFLGIMFGPGDGEAKPPAYITGTLEPQLDLLAKFLADKQWLTGDQLSYVDFHAYELLDKLRLYAPESVAKHPNIGQYLDRFEALPAIKAYMSSDEFKSWPVFGARAKWGGK</sequence>
<reference evidence="8" key="1">
    <citation type="submission" date="2020-11" db="EMBL/GenBank/DDBJ databases">
        <authorList>
            <person name="Tran Van P."/>
        </authorList>
    </citation>
    <scope>NUCLEOTIDE SEQUENCE</scope>
</reference>
<dbReference type="PANTHER" id="PTHR11571:SF222">
    <property type="entry name" value="GLUTATHIONE TRANSFERASE"/>
    <property type="match status" value="1"/>
</dbReference>
<dbReference type="CDD" id="cd03075">
    <property type="entry name" value="GST_N_Mu"/>
    <property type="match status" value="1"/>
</dbReference>
<dbReference type="SFLD" id="SFLDG01205">
    <property type="entry name" value="AMPS.1"/>
    <property type="match status" value="1"/>
</dbReference>
<evidence type="ECO:0000313" key="8">
    <source>
        <dbReference type="EMBL" id="CAD7628046.1"/>
    </source>
</evidence>
<comment type="function">
    <text evidence="1">Conjugation of reduced glutathione to a wide number of exogenous and endogenous hydrophobic electrophiles.</text>
</comment>
<dbReference type="Proteomes" id="UP000759131">
    <property type="component" value="Unassembled WGS sequence"/>
</dbReference>
<proteinExistence type="inferred from homology"/>
<feature type="domain" description="GST C-terminal" evidence="7">
    <location>
        <begin position="85"/>
        <end position="205"/>
    </location>
</feature>
<protein>
    <recommendedName>
        <fullName evidence="3">glutathione transferase</fullName>
        <ecNumber evidence="3">2.5.1.18</ecNumber>
    </recommendedName>
</protein>
<dbReference type="EMBL" id="CAJPIZ010005313">
    <property type="protein sequence ID" value="CAG2108476.1"/>
    <property type="molecule type" value="Genomic_DNA"/>
</dbReference>
<dbReference type="Pfam" id="PF02798">
    <property type="entry name" value="GST_N"/>
    <property type="match status" value="1"/>
</dbReference>
<keyword evidence="4" id="KW-0808">Transferase</keyword>
<accession>A0A7R9Q1M2</accession>
<dbReference type="SFLD" id="SFLDG00363">
    <property type="entry name" value="AMPS_(cytGST):_Alpha-__Mu-__Pi"/>
    <property type="match status" value="1"/>
</dbReference>
<dbReference type="OrthoDB" id="4951845at2759"/>
<dbReference type="GO" id="GO:0004364">
    <property type="term" value="F:glutathione transferase activity"/>
    <property type="evidence" value="ECO:0007669"/>
    <property type="project" value="UniProtKB-EC"/>
</dbReference>
<gene>
    <name evidence="8" type="ORF">OSB1V03_LOCUS8468</name>
</gene>
<dbReference type="Gene3D" id="1.20.1050.130">
    <property type="match status" value="1"/>
</dbReference>
<dbReference type="InterPro" id="IPR050213">
    <property type="entry name" value="GST_superfamily"/>
</dbReference>
<dbReference type="SUPFAM" id="SSF52833">
    <property type="entry name" value="Thioredoxin-like"/>
    <property type="match status" value="1"/>
</dbReference>
<dbReference type="InterPro" id="IPR004046">
    <property type="entry name" value="GST_C"/>
</dbReference>
<dbReference type="Pfam" id="PF14497">
    <property type="entry name" value="GST_C_3"/>
    <property type="match status" value="1"/>
</dbReference>
<dbReference type="InterPro" id="IPR004045">
    <property type="entry name" value="Glutathione_S-Trfase_N"/>
</dbReference>
<evidence type="ECO:0000256" key="3">
    <source>
        <dbReference type="ARBA" id="ARBA00012452"/>
    </source>
</evidence>
<organism evidence="8">
    <name type="scientific">Medioppia subpectinata</name>
    <dbReference type="NCBI Taxonomy" id="1979941"/>
    <lineage>
        <taxon>Eukaryota</taxon>
        <taxon>Metazoa</taxon>
        <taxon>Ecdysozoa</taxon>
        <taxon>Arthropoda</taxon>
        <taxon>Chelicerata</taxon>
        <taxon>Arachnida</taxon>
        <taxon>Acari</taxon>
        <taxon>Acariformes</taxon>
        <taxon>Sarcoptiformes</taxon>
        <taxon>Oribatida</taxon>
        <taxon>Brachypylina</taxon>
        <taxon>Oppioidea</taxon>
        <taxon>Oppiidae</taxon>
        <taxon>Medioppia</taxon>
    </lineage>
</organism>
<dbReference type="GO" id="GO:0006749">
    <property type="term" value="P:glutathione metabolic process"/>
    <property type="evidence" value="ECO:0007669"/>
    <property type="project" value="TreeGrafter"/>
</dbReference>
<dbReference type="InterPro" id="IPR010987">
    <property type="entry name" value="Glutathione-S-Trfase_C-like"/>
</dbReference>
<keyword evidence="9" id="KW-1185">Reference proteome</keyword>
<comment type="similarity">
    <text evidence="2">Belongs to the GST superfamily. Mu family.</text>
</comment>
<name>A0A7R9Q1M2_9ACAR</name>
<evidence type="ECO:0000256" key="2">
    <source>
        <dbReference type="ARBA" id="ARBA00005861"/>
    </source>
</evidence>
<dbReference type="SUPFAM" id="SSF47616">
    <property type="entry name" value="GST C-terminal domain-like"/>
    <property type="match status" value="1"/>
</dbReference>
<dbReference type="EC" id="2.5.1.18" evidence="3"/>
<dbReference type="InterPro" id="IPR036249">
    <property type="entry name" value="Thioredoxin-like_sf"/>
</dbReference>
<dbReference type="InterPro" id="IPR040079">
    <property type="entry name" value="Glutathione_S-Trfase"/>
</dbReference>
<evidence type="ECO:0000313" key="9">
    <source>
        <dbReference type="Proteomes" id="UP000759131"/>
    </source>
</evidence>
<evidence type="ECO:0000256" key="1">
    <source>
        <dbReference type="ARBA" id="ARBA00003701"/>
    </source>
</evidence>
<dbReference type="EMBL" id="OC859888">
    <property type="protein sequence ID" value="CAD7628046.1"/>
    <property type="molecule type" value="Genomic_DNA"/>
</dbReference>
<evidence type="ECO:0000256" key="5">
    <source>
        <dbReference type="ARBA" id="ARBA00047960"/>
    </source>
</evidence>
<comment type="catalytic activity">
    <reaction evidence="5">
        <text>RX + glutathione = an S-substituted glutathione + a halide anion + H(+)</text>
        <dbReference type="Rhea" id="RHEA:16437"/>
        <dbReference type="ChEBI" id="CHEBI:15378"/>
        <dbReference type="ChEBI" id="CHEBI:16042"/>
        <dbReference type="ChEBI" id="CHEBI:17792"/>
        <dbReference type="ChEBI" id="CHEBI:57925"/>
        <dbReference type="ChEBI" id="CHEBI:90779"/>
        <dbReference type="EC" id="2.5.1.18"/>
    </reaction>
</comment>
<dbReference type="AlphaFoldDB" id="A0A7R9Q1M2"/>
<dbReference type="InterPro" id="IPR036282">
    <property type="entry name" value="Glutathione-S-Trfase_C_sf"/>
</dbReference>
<evidence type="ECO:0000259" key="7">
    <source>
        <dbReference type="PROSITE" id="PS50405"/>
    </source>
</evidence>
<feature type="domain" description="GST N-terminal" evidence="6">
    <location>
        <begin position="3"/>
        <end position="83"/>
    </location>
</feature>
<evidence type="ECO:0000256" key="4">
    <source>
        <dbReference type="ARBA" id="ARBA00022679"/>
    </source>
</evidence>